<dbReference type="InterPro" id="IPR051448">
    <property type="entry name" value="CdaR-like_regulators"/>
</dbReference>
<organism evidence="5 6">
    <name type="scientific">Rhodococcus wratislaviensis</name>
    <name type="common">Tsukamurella wratislaviensis</name>
    <dbReference type="NCBI Taxonomy" id="44752"/>
    <lineage>
        <taxon>Bacteria</taxon>
        <taxon>Bacillati</taxon>
        <taxon>Actinomycetota</taxon>
        <taxon>Actinomycetes</taxon>
        <taxon>Mycobacteriales</taxon>
        <taxon>Nocardiaceae</taxon>
        <taxon>Rhodococcus</taxon>
    </lineage>
</organism>
<dbReference type="InterPro" id="IPR025751">
    <property type="entry name" value="RsbRD_N_dom"/>
</dbReference>
<gene>
    <name evidence="5" type="ORF">NCTC13229_01358</name>
</gene>
<dbReference type="Proteomes" id="UP000251211">
    <property type="component" value="Unassembled WGS sequence"/>
</dbReference>
<dbReference type="PANTHER" id="PTHR33744:SF1">
    <property type="entry name" value="DNA-BINDING TRANSCRIPTIONAL ACTIVATOR ADER"/>
    <property type="match status" value="1"/>
</dbReference>
<dbReference type="EMBL" id="UAUI01000002">
    <property type="protein sequence ID" value="SPZ37895.1"/>
    <property type="molecule type" value="Genomic_DNA"/>
</dbReference>
<dbReference type="PANTHER" id="PTHR33744">
    <property type="entry name" value="CARBOHYDRATE DIACID REGULATOR"/>
    <property type="match status" value="1"/>
</dbReference>
<dbReference type="Pfam" id="PF14361">
    <property type="entry name" value="RsbRD_N"/>
    <property type="match status" value="1"/>
</dbReference>
<dbReference type="AlphaFoldDB" id="A0AB38F8E2"/>
<dbReference type="InterPro" id="IPR041522">
    <property type="entry name" value="CdaR_GGDEF"/>
</dbReference>
<feature type="domain" description="RsbT co-antagonist protein RsbRD N-terminal" evidence="3">
    <location>
        <begin position="42"/>
        <end position="179"/>
    </location>
</feature>
<evidence type="ECO:0000256" key="1">
    <source>
        <dbReference type="ARBA" id="ARBA00006754"/>
    </source>
</evidence>
<accession>A0AB38F8E2</accession>
<evidence type="ECO:0000313" key="5">
    <source>
        <dbReference type="EMBL" id="SPZ37895.1"/>
    </source>
</evidence>
<dbReference type="RefSeq" id="WP_160118497.1">
    <property type="nucleotide sequence ID" value="NZ_QTTP01000001.1"/>
</dbReference>
<evidence type="ECO:0000313" key="6">
    <source>
        <dbReference type="Proteomes" id="UP000251211"/>
    </source>
</evidence>
<comment type="similarity">
    <text evidence="1">Belongs to the CdaR family.</text>
</comment>
<sequence length="425" mass="46676">MVGAAQSGSRDRYGELSAEGRRLVAEVAAELGDHLESARAAVNARVLVELPELDQAPLELHDGFDRSTRAHMALLRGMLGAWTDPSAAPAPKEAVDWGVDLARHGIPIETLLRAYRIGHGEFWQFWLKLLSARVDDPNLLAETSAATSDYTFRYVDAALVPIIDEYLRERERLARRAQSLGEAELRRVLRGDAVDIGLASERMRYRLDGWHIGFIVWSDAEDEVDVTPQLDRAGARVAEVLRGTESLVVPAGRSVLYGWVGSSRRRGGTTAHSEIDGMHVCVGSPGKGVAGFRRTHDQAGLARRVARLSTPVPAYLDYRDCAVAALLCADVDRAREFVAEVLGETLERDDADRLLETVSVYQHEGLSLSRAAERLHVHRNTVAYRVRRVVEASTENDGGSLHLRAAVELARLVGPVADGGHRRNP</sequence>
<feature type="domain" description="PucR C-terminal helix-turn-helix" evidence="2">
    <location>
        <begin position="354"/>
        <end position="392"/>
    </location>
</feature>
<dbReference type="Pfam" id="PF13556">
    <property type="entry name" value="HTH_30"/>
    <property type="match status" value="1"/>
</dbReference>
<name>A0AB38F8E2_RHOWR</name>
<evidence type="ECO:0000259" key="3">
    <source>
        <dbReference type="Pfam" id="PF14361"/>
    </source>
</evidence>
<dbReference type="Pfam" id="PF17853">
    <property type="entry name" value="GGDEF_2"/>
    <property type="match status" value="1"/>
</dbReference>
<feature type="domain" description="CdaR GGDEF-like" evidence="4">
    <location>
        <begin position="195"/>
        <end position="305"/>
    </location>
</feature>
<protein>
    <submittedName>
        <fullName evidence="5">CdaR family transcriptional regulator</fullName>
    </submittedName>
</protein>
<dbReference type="InterPro" id="IPR025736">
    <property type="entry name" value="PucR_C-HTH_dom"/>
</dbReference>
<comment type="caution">
    <text evidence="5">The sequence shown here is derived from an EMBL/GenBank/DDBJ whole genome shotgun (WGS) entry which is preliminary data.</text>
</comment>
<proteinExistence type="inferred from homology"/>
<dbReference type="InterPro" id="IPR042070">
    <property type="entry name" value="PucR_C-HTH_sf"/>
</dbReference>
<evidence type="ECO:0000259" key="2">
    <source>
        <dbReference type="Pfam" id="PF13556"/>
    </source>
</evidence>
<reference evidence="5 6" key="1">
    <citation type="submission" date="2018-06" db="EMBL/GenBank/DDBJ databases">
        <authorList>
            <consortium name="Pathogen Informatics"/>
            <person name="Doyle S."/>
        </authorList>
    </citation>
    <scope>NUCLEOTIDE SEQUENCE [LARGE SCALE GENOMIC DNA]</scope>
    <source>
        <strain evidence="5 6">NCTC13229</strain>
    </source>
</reference>
<dbReference type="Gene3D" id="1.10.10.2840">
    <property type="entry name" value="PucR C-terminal helix-turn-helix domain"/>
    <property type="match status" value="1"/>
</dbReference>
<evidence type="ECO:0000259" key="4">
    <source>
        <dbReference type="Pfam" id="PF17853"/>
    </source>
</evidence>